<reference evidence="6" key="1">
    <citation type="submission" date="2020-10" db="EMBL/GenBank/DDBJ databases">
        <authorList>
            <person name="Han B."/>
            <person name="Lu T."/>
            <person name="Zhao Q."/>
            <person name="Huang X."/>
            <person name="Zhao Y."/>
        </authorList>
    </citation>
    <scope>NUCLEOTIDE SEQUENCE</scope>
</reference>
<protein>
    <recommendedName>
        <fullName evidence="5">Aminotransferase class I/classII large domain-containing protein</fullName>
    </recommendedName>
</protein>
<evidence type="ECO:0000313" key="7">
    <source>
        <dbReference type="Proteomes" id="UP000604825"/>
    </source>
</evidence>
<comment type="caution">
    <text evidence="6">The sequence shown here is derived from an EMBL/GenBank/DDBJ whole genome shotgun (WGS) entry which is preliminary data.</text>
</comment>
<dbReference type="Proteomes" id="UP000604825">
    <property type="component" value="Unassembled WGS sequence"/>
</dbReference>
<evidence type="ECO:0000256" key="4">
    <source>
        <dbReference type="ARBA" id="ARBA00022898"/>
    </source>
</evidence>
<organism evidence="6 7">
    <name type="scientific">Miscanthus lutarioriparius</name>
    <dbReference type="NCBI Taxonomy" id="422564"/>
    <lineage>
        <taxon>Eukaryota</taxon>
        <taxon>Viridiplantae</taxon>
        <taxon>Streptophyta</taxon>
        <taxon>Embryophyta</taxon>
        <taxon>Tracheophyta</taxon>
        <taxon>Spermatophyta</taxon>
        <taxon>Magnoliopsida</taxon>
        <taxon>Liliopsida</taxon>
        <taxon>Poales</taxon>
        <taxon>Poaceae</taxon>
        <taxon>PACMAD clade</taxon>
        <taxon>Panicoideae</taxon>
        <taxon>Andropogonodae</taxon>
        <taxon>Andropogoneae</taxon>
        <taxon>Saccharinae</taxon>
        <taxon>Miscanthus</taxon>
    </lineage>
</organism>
<dbReference type="GO" id="GO:0016212">
    <property type="term" value="F:kynurenine-oxoglutarate transaminase activity"/>
    <property type="evidence" value="ECO:0007669"/>
    <property type="project" value="TreeGrafter"/>
</dbReference>
<dbReference type="InterPro" id="IPR004839">
    <property type="entry name" value="Aminotransferase_I/II_large"/>
</dbReference>
<keyword evidence="2" id="KW-0032">Aminotransferase</keyword>
<evidence type="ECO:0000256" key="1">
    <source>
        <dbReference type="ARBA" id="ARBA00001933"/>
    </source>
</evidence>
<dbReference type="EMBL" id="CAJGYO010000004">
    <property type="protein sequence ID" value="CAD6224976.1"/>
    <property type="molecule type" value="Genomic_DNA"/>
</dbReference>
<proteinExistence type="predicted"/>
<dbReference type="PANTHER" id="PTHR43807">
    <property type="entry name" value="FI04487P"/>
    <property type="match status" value="1"/>
</dbReference>
<dbReference type="InterPro" id="IPR051326">
    <property type="entry name" value="Kynurenine-oxoglutarate_AT"/>
</dbReference>
<dbReference type="GO" id="GO:0005737">
    <property type="term" value="C:cytoplasm"/>
    <property type="evidence" value="ECO:0007669"/>
    <property type="project" value="TreeGrafter"/>
</dbReference>
<evidence type="ECO:0000256" key="3">
    <source>
        <dbReference type="ARBA" id="ARBA00022679"/>
    </source>
</evidence>
<evidence type="ECO:0000256" key="2">
    <source>
        <dbReference type="ARBA" id="ARBA00022576"/>
    </source>
</evidence>
<dbReference type="InterPro" id="IPR015424">
    <property type="entry name" value="PyrdxlP-dep_Trfase"/>
</dbReference>
<keyword evidence="3" id="KW-0808">Transferase</keyword>
<dbReference type="Pfam" id="PF00155">
    <property type="entry name" value="Aminotran_1_2"/>
    <property type="match status" value="1"/>
</dbReference>
<accession>A0A811NHC8</accession>
<evidence type="ECO:0000259" key="5">
    <source>
        <dbReference type="Pfam" id="PF00155"/>
    </source>
</evidence>
<dbReference type="PANTHER" id="PTHR43807:SF20">
    <property type="entry name" value="FI04487P"/>
    <property type="match status" value="1"/>
</dbReference>
<dbReference type="InterPro" id="IPR015422">
    <property type="entry name" value="PyrdxlP-dep_Trfase_small"/>
</dbReference>
<dbReference type="GO" id="GO:0030170">
    <property type="term" value="F:pyridoxal phosphate binding"/>
    <property type="evidence" value="ECO:0007669"/>
    <property type="project" value="InterPro"/>
</dbReference>
<keyword evidence="4" id="KW-0663">Pyridoxal phosphate</keyword>
<gene>
    <name evidence="6" type="ORF">NCGR_LOCUS17140</name>
</gene>
<name>A0A811NHC8_9POAL</name>
<keyword evidence="7" id="KW-1185">Reference proteome</keyword>
<dbReference type="SUPFAM" id="SSF53383">
    <property type="entry name" value="PLP-dependent transferases"/>
    <property type="match status" value="1"/>
</dbReference>
<comment type="cofactor">
    <cofactor evidence="1">
        <name>pyridoxal 5'-phosphate</name>
        <dbReference type="ChEBI" id="CHEBI:597326"/>
    </cofactor>
</comment>
<evidence type="ECO:0000313" key="6">
    <source>
        <dbReference type="EMBL" id="CAD6224976.1"/>
    </source>
</evidence>
<dbReference type="OrthoDB" id="1663782at2759"/>
<sequence>MQAAAAAAAALRAPDSYYEELKRDYSAKKAILLEGLEAAGFIVYPSSGTYFIMVDHTPFGFNNDIEFCEYLIREVGVAAIPPYRAYFISTLRRGRSW</sequence>
<dbReference type="Gene3D" id="3.90.1150.10">
    <property type="entry name" value="Aspartate Aminotransferase, domain 1"/>
    <property type="match status" value="1"/>
</dbReference>
<dbReference type="AlphaFoldDB" id="A0A811NHC8"/>
<feature type="domain" description="Aminotransferase class I/classII large" evidence="5">
    <location>
        <begin position="2"/>
        <end position="83"/>
    </location>
</feature>